<keyword evidence="10" id="KW-1133">Transmembrane helix</keyword>
<dbReference type="Proteomes" id="UP000642094">
    <property type="component" value="Unassembled WGS sequence"/>
</dbReference>
<dbReference type="Pfam" id="PF13355">
    <property type="entry name" value="ARC6-like_IMS"/>
    <property type="match status" value="1"/>
</dbReference>
<keyword evidence="2" id="KW-0723">Serine/threonine-protein kinase</keyword>
<dbReference type="PANTHER" id="PTHR24363">
    <property type="entry name" value="SERINE/THREONINE PROTEIN KINASE"/>
    <property type="match status" value="1"/>
</dbReference>
<dbReference type="EMBL" id="JACJQB010000025">
    <property type="protein sequence ID" value="MBD2188933.1"/>
    <property type="molecule type" value="Genomic_DNA"/>
</dbReference>
<evidence type="ECO:0000256" key="9">
    <source>
        <dbReference type="SAM" id="MobiDB-lite"/>
    </source>
</evidence>
<dbReference type="CDD" id="cd14014">
    <property type="entry name" value="STKc_PknB_like"/>
    <property type="match status" value="1"/>
</dbReference>
<dbReference type="EC" id="2.7.11.1" evidence="1"/>
<evidence type="ECO:0000313" key="13">
    <source>
        <dbReference type="Proteomes" id="UP000642094"/>
    </source>
</evidence>
<reference evidence="12 13" key="1">
    <citation type="journal article" date="2020" name="ISME J.">
        <title>Comparative genomics reveals insights into cyanobacterial evolution and habitat adaptation.</title>
        <authorList>
            <person name="Chen M.Y."/>
            <person name="Teng W.K."/>
            <person name="Zhao L."/>
            <person name="Hu C.X."/>
            <person name="Zhou Y.K."/>
            <person name="Han B.P."/>
            <person name="Song L.R."/>
            <person name="Shu W.S."/>
        </authorList>
    </citation>
    <scope>NUCLEOTIDE SEQUENCE [LARGE SCALE GENOMIC DNA]</scope>
    <source>
        <strain evidence="12 13">FACHB-723</strain>
    </source>
</reference>
<feature type="transmembrane region" description="Helical" evidence="10">
    <location>
        <begin position="399"/>
        <end position="419"/>
    </location>
</feature>
<organism evidence="12 13">
    <name type="scientific">Pseudanabaena mucicola FACHB-723</name>
    <dbReference type="NCBI Taxonomy" id="2692860"/>
    <lineage>
        <taxon>Bacteria</taxon>
        <taxon>Bacillati</taxon>
        <taxon>Cyanobacteriota</taxon>
        <taxon>Cyanophyceae</taxon>
        <taxon>Pseudanabaenales</taxon>
        <taxon>Pseudanabaenaceae</taxon>
        <taxon>Pseudanabaena</taxon>
    </lineage>
</organism>
<keyword evidence="10" id="KW-0472">Membrane</keyword>
<evidence type="ECO:0000313" key="12">
    <source>
        <dbReference type="EMBL" id="MBD2188933.1"/>
    </source>
</evidence>
<protein>
    <recommendedName>
        <fullName evidence="1">non-specific serine/threonine protein kinase</fullName>
        <ecNumber evidence="1">2.7.11.1</ecNumber>
    </recommendedName>
</protein>
<evidence type="ECO:0000256" key="4">
    <source>
        <dbReference type="ARBA" id="ARBA00022741"/>
    </source>
</evidence>
<sequence>MTVKPKTTAIAIFQINGNTFRGNLVSRLYLWQKWSHHMIGQLLDGRYRIASKLSEGGFGHTYLAHDTRIPNEPLCVVKHLKPTSSDHEYLKIANRLFTSEAQILAQLGSHDRIPRLLAYFEQAGEFYLVEEFIEGKSLEQELLRGYRLSEAQVIEILDDLLTILEYTHSHGVIHRDIKPDNIIRRKSDQKLVLIDFGAIKQVETQLNQQGQTVATVAIGTLGYMPSEQAQGKPRPNSDLYAIGVIGIQALTGLPPRELQEDYQTGELIWQHLAPNKSGLIDVLAKMTRYHYKDRYESASEIRQVLSQLQSLSNAPNSLQSTIVSANSNNLATEVLSQGAATVPPTEIYNPAIAKPIPLPPAVPQQYHETQSPQTLQVANFSNEANVHGANVSHKNKTGLWIGLWVGAFAIAIAIGAVMATRSNSSTNLANSNTVSNPNPQITPTAPVVTTTASPVASPVTSQAPAQPTQTPPTPTTPAPTPSPTPTVTPTSTVAPLNEEDAIAIINELVASKGLIFAPPFDRQLLAELTTGEAYKNRKGSVDWLQKNNAYYSYGEFTVSPAGVFGIQDNQANVTVEIFESPTLFINGKVDRSQSQPSRGRYICTLLFTEGRWKIADLVKVN</sequence>
<keyword evidence="6" id="KW-0067">ATP-binding</keyword>
<dbReference type="Gene3D" id="1.10.510.10">
    <property type="entry name" value="Transferase(Phosphotransferase) domain 1"/>
    <property type="match status" value="1"/>
</dbReference>
<evidence type="ECO:0000256" key="6">
    <source>
        <dbReference type="ARBA" id="ARBA00022840"/>
    </source>
</evidence>
<keyword evidence="13" id="KW-1185">Reference proteome</keyword>
<feature type="domain" description="Protein kinase" evidence="11">
    <location>
        <begin position="47"/>
        <end position="308"/>
    </location>
</feature>
<comment type="caution">
    <text evidence="12">The sequence shown here is derived from an EMBL/GenBank/DDBJ whole genome shotgun (WGS) entry which is preliminary data.</text>
</comment>
<comment type="catalytic activity">
    <reaction evidence="7">
        <text>L-threonyl-[protein] + ATP = O-phospho-L-threonyl-[protein] + ADP + H(+)</text>
        <dbReference type="Rhea" id="RHEA:46608"/>
        <dbReference type="Rhea" id="RHEA-COMP:11060"/>
        <dbReference type="Rhea" id="RHEA-COMP:11605"/>
        <dbReference type="ChEBI" id="CHEBI:15378"/>
        <dbReference type="ChEBI" id="CHEBI:30013"/>
        <dbReference type="ChEBI" id="CHEBI:30616"/>
        <dbReference type="ChEBI" id="CHEBI:61977"/>
        <dbReference type="ChEBI" id="CHEBI:456216"/>
        <dbReference type="EC" id="2.7.11.1"/>
    </reaction>
</comment>
<dbReference type="InterPro" id="IPR000719">
    <property type="entry name" value="Prot_kinase_dom"/>
</dbReference>
<feature type="region of interest" description="Disordered" evidence="9">
    <location>
        <begin position="427"/>
        <end position="492"/>
    </location>
</feature>
<evidence type="ECO:0000256" key="8">
    <source>
        <dbReference type="ARBA" id="ARBA00048679"/>
    </source>
</evidence>
<proteinExistence type="predicted"/>
<dbReference type="SUPFAM" id="SSF56112">
    <property type="entry name" value="Protein kinase-like (PK-like)"/>
    <property type="match status" value="1"/>
</dbReference>
<dbReference type="PROSITE" id="PS50011">
    <property type="entry name" value="PROTEIN_KINASE_DOM"/>
    <property type="match status" value="1"/>
</dbReference>
<evidence type="ECO:0000256" key="2">
    <source>
        <dbReference type="ARBA" id="ARBA00022527"/>
    </source>
</evidence>
<evidence type="ECO:0000256" key="5">
    <source>
        <dbReference type="ARBA" id="ARBA00022777"/>
    </source>
</evidence>
<name>A0ABR7ZYA8_9CYAN</name>
<feature type="compositionally biased region" description="Pro residues" evidence="9">
    <location>
        <begin position="469"/>
        <end position="486"/>
    </location>
</feature>
<evidence type="ECO:0000256" key="3">
    <source>
        <dbReference type="ARBA" id="ARBA00022679"/>
    </source>
</evidence>
<dbReference type="Pfam" id="PF00069">
    <property type="entry name" value="Pkinase"/>
    <property type="match status" value="1"/>
</dbReference>
<keyword evidence="5" id="KW-0418">Kinase</keyword>
<feature type="compositionally biased region" description="Low complexity" evidence="9">
    <location>
        <begin position="427"/>
        <end position="468"/>
    </location>
</feature>
<accession>A0ABR7ZYA8</accession>
<dbReference type="RefSeq" id="WP_190403776.1">
    <property type="nucleotide sequence ID" value="NZ_JACJQB010000025.1"/>
</dbReference>
<evidence type="ECO:0000256" key="10">
    <source>
        <dbReference type="SAM" id="Phobius"/>
    </source>
</evidence>
<keyword evidence="10" id="KW-0812">Transmembrane</keyword>
<evidence type="ECO:0000259" key="11">
    <source>
        <dbReference type="PROSITE" id="PS50011"/>
    </source>
</evidence>
<gene>
    <name evidence="12" type="ORF">H6F41_12360</name>
</gene>
<evidence type="ECO:0000256" key="7">
    <source>
        <dbReference type="ARBA" id="ARBA00047899"/>
    </source>
</evidence>
<evidence type="ECO:0000256" key="1">
    <source>
        <dbReference type="ARBA" id="ARBA00012513"/>
    </source>
</evidence>
<keyword evidence="3" id="KW-0808">Transferase</keyword>
<comment type="catalytic activity">
    <reaction evidence="8">
        <text>L-seryl-[protein] + ATP = O-phospho-L-seryl-[protein] + ADP + H(+)</text>
        <dbReference type="Rhea" id="RHEA:17989"/>
        <dbReference type="Rhea" id="RHEA-COMP:9863"/>
        <dbReference type="Rhea" id="RHEA-COMP:11604"/>
        <dbReference type="ChEBI" id="CHEBI:15378"/>
        <dbReference type="ChEBI" id="CHEBI:29999"/>
        <dbReference type="ChEBI" id="CHEBI:30616"/>
        <dbReference type="ChEBI" id="CHEBI:83421"/>
        <dbReference type="ChEBI" id="CHEBI:456216"/>
        <dbReference type="EC" id="2.7.11.1"/>
    </reaction>
</comment>
<dbReference type="SMART" id="SM00220">
    <property type="entry name" value="S_TKc"/>
    <property type="match status" value="1"/>
</dbReference>
<dbReference type="InterPro" id="IPR011009">
    <property type="entry name" value="Kinase-like_dom_sf"/>
</dbReference>
<dbReference type="Gene3D" id="3.30.200.20">
    <property type="entry name" value="Phosphorylase Kinase, domain 1"/>
    <property type="match status" value="1"/>
</dbReference>
<keyword evidence="4" id="KW-0547">Nucleotide-binding</keyword>
<dbReference type="InterPro" id="IPR025344">
    <property type="entry name" value="CDP1-like_IMS"/>
</dbReference>
<dbReference type="PANTHER" id="PTHR24363:SF0">
    <property type="entry name" value="SERINE_THREONINE KINASE LIKE DOMAIN CONTAINING 1"/>
    <property type="match status" value="1"/>
</dbReference>